<reference evidence="1" key="1">
    <citation type="submission" date="2018-06" db="EMBL/GenBank/DDBJ databases">
        <authorList>
            <person name="Zhirakovskaya E."/>
        </authorList>
    </citation>
    <scope>NUCLEOTIDE SEQUENCE</scope>
</reference>
<dbReference type="EMBL" id="UOET01000255">
    <property type="protein sequence ID" value="VAW28556.1"/>
    <property type="molecule type" value="Genomic_DNA"/>
</dbReference>
<evidence type="ECO:0008006" key="2">
    <source>
        <dbReference type="Google" id="ProtNLM"/>
    </source>
</evidence>
<protein>
    <recommendedName>
        <fullName evidence="2">Zn-ribbon-containing, possibly RNA-binding protein and truncated derivatives</fullName>
    </recommendedName>
</protein>
<evidence type="ECO:0000313" key="1">
    <source>
        <dbReference type="EMBL" id="VAW28556.1"/>
    </source>
</evidence>
<proteinExistence type="predicted"/>
<organism evidence="1">
    <name type="scientific">hydrothermal vent metagenome</name>
    <dbReference type="NCBI Taxonomy" id="652676"/>
    <lineage>
        <taxon>unclassified sequences</taxon>
        <taxon>metagenomes</taxon>
        <taxon>ecological metagenomes</taxon>
    </lineage>
</organism>
<sequence>MIKRDNQYSLKEAIEQLIRAYGFNDKLLETTLIDSWEEVVGGVYAAHTENLRVKAKTLYVKVDISALRQELMMQRSELVKKLNNKVGKKVIEDIVFR</sequence>
<dbReference type="InterPro" id="IPR007922">
    <property type="entry name" value="DciA-like"/>
</dbReference>
<dbReference type="PANTHER" id="PTHR36456:SF1">
    <property type="entry name" value="UPF0232 PROTEIN SCO3875"/>
    <property type="match status" value="1"/>
</dbReference>
<dbReference type="AlphaFoldDB" id="A0A3B0V976"/>
<dbReference type="PANTHER" id="PTHR36456">
    <property type="entry name" value="UPF0232 PROTEIN SCO3875"/>
    <property type="match status" value="1"/>
</dbReference>
<name>A0A3B0V976_9ZZZZ</name>
<dbReference type="Pfam" id="PF05258">
    <property type="entry name" value="DciA"/>
    <property type="match status" value="1"/>
</dbReference>
<accession>A0A3B0V976</accession>
<gene>
    <name evidence="1" type="ORF">MNBD_BACTEROID07-341</name>
</gene>